<dbReference type="AlphaFoldDB" id="A0A2P5TN76"/>
<dbReference type="RefSeq" id="WP_104485976.1">
    <property type="nucleotide sequence ID" value="NZ_BMYB01000003.1"/>
</dbReference>
<dbReference type="Proteomes" id="UP000242231">
    <property type="component" value="Unassembled WGS sequence"/>
</dbReference>
<accession>A0A2P5TN76</accession>
<proteinExistence type="predicted"/>
<evidence type="ECO:0000313" key="2">
    <source>
        <dbReference type="Proteomes" id="UP000242231"/>
    </source>
</evidence>
<sequence length="105" mass="10987">MTAIAVTRPLCTDQASASTADPLVFFLHVIAPDGRDMMPGPFAAGCANQDQATAEAKAALAGTGYQPRAILFNVAVSVDELPGELLPWNEGKGLRLFGIEQEGSQ</sequence>
<protein>
    <submittedName>
        <fullName evidence="1">Uncharacterized protein</fullName>
    </submittedName>
</protein>
<evidence type="ECO:0000313" key="1">
    <source>
        <dbReference type="EMBL" id="PPL16981.1"/>
    </source>
</evidence>
<organism evidence="1 2">
    <name type="scientific">Oceanisphaera arctica</name>
    <dbReference type="NCBI Taxonomy" id="641510"/>
    <lineage>
        <taxon>Bacteria</taxon>
        <taxon>Pseudomonadati</taxon>
        <taxon>Pseudomonadota</taxon>
        <taxon>Gammaproteobacteria</taxon>
        <taxon>Aeromonadales</taxon>
        <taxon>Aeromonadaceae</taxon>
        <taxon>Oceanisphaera</taxon>
    </lineage>
</organism>
<keyword evidence="2" id="KW-1185">Reference proteome</keyword>
<gene>
    <name evidence="1" type="ORF">UN63_06545</name>
</gene>
<dbReference type="OrthoDB" id="5600794at2"/>
<dbReference type="EMBL" id="MPZM01000010">
    <property type="protein sequence ID" value="PPL16981.1"/>
    <property type="molecule type" value="Genomic_DNA"/>
</dbReference>
<comment type="caution">
    <text evidence="1">The sequence shown here is derived from an EMBL/GenBank/DDBJ whole genome shotgun (WGS) entry which is preliminary data.</text>
</comment>
<name>A0A2P5TN76_9GAMM</name>
<reference evidence="2" key="1">
    <citation type="submission" date="2016-11" db="EMBL/GenBank/DDBJ databases">
        <authorList>
            <person name="Sisinthy S."/>
            <person name="Ara S."/>
            <person name="Gundlapally S.R."/>
        </authorList>
    </citation>
    <scope>NUCLEOTIDE SEQUENCE [LARGE SCALE GENOMIC DNA]</scope>
    <source>
        <strain evidence="2">V1-41</strain>
    </source>
</reference>